<sequence>MAKILKARWRTGSGSSIRVMNEPWLRGEEGRWVKAPQNQEDMVRSILGDSNKEAKKNG</sequence>
<dbReference type="EMBL" id="ASHM01010877">
    <property type="protein sequence ID" value="PNX92755.1"/>
    <property type="molecule type" value="Genomic_DNA"/>
</dbReference>
<evidence type="ECO:0000313" key="2">
    <source>
        <dbReference type="Proteomes" id="UP000236291"/>
    </source>
</evidence>
<comment type="caution">
    <text evidence="1">The sequence shown here is derived from an EMBL/GenBank/DDBJ whole genome shotgun (WGS) entry which is preliminary data.</text>
</comment>
<accession>A0A2K3MPM1</accession>
<evidence type="ECO:0000313" key="1">
    <source>
        <dbReference type="EMBL" id="PNX92755.1"/>
    </source>
</evidence>
<reference evidence="1 2" key="2">
    <citation type="journal article" date="2017" name="Front. Plant Sci.">
        <title>Gene Classification and Mining of Molecular Markers Useful in Red Clover (Trifolium pratense) Breeding.</title>
        <authorList>
            <person name="Istvanek J."/>
            <person name="Dluhosova J."/>
            <person name="Dluhos P."/>
            <person name="Patkova L."/>
            <person name="Nedelnik J."/>
            <person name="Repkova J."/>
        </authorList>
    </citation>
    <scope>NUCLEOTIDE SEQUENCE [LARGE SCALE GENOMIC DNA]</scope>
    <source>
        <strain evidence="2">cv. Tatra</strain>
        <tissue evidence="1">Young leaves</tissue>
    </source>
</reference>
<protein>
    <submittedName>
        <fullName evidence="1">Uncharacterized protein</fullName>
    </submittedName>
</protein>
<organism evidence="1 2">
    <name type="scientific">Trifolium pratense</name>
    <name type="common">Red clover</name>
    <dbReference type="NCBI Taxonomy" id="57577"/>
    <lineage>
        <taxon>Eukaryota</taxon>
        <taxon>Viridiplantae</taxon>
        <taxon>Streptophyta</taxon>
        <taxon>Embryophyta</taxon>
        <taxon>Tracheophyta</taxon>
        <taxon>Spermatophyta</taxon>
        <taxon>Magnoliopsida</taxon>
        <taxon>eudicotyledons</taxon>
        <taxon>Gunneridae</taxon>
        <taxon>Pentapetalae</taxon>
        <taxon>rosids</taxon>
        <taxon>fabids</taxon>
        <taxon>Fabales</taxon>
        <taxon>Fabaceae</taxon>
        <taxon>Papilionoideae</taxon>
        <taxon>50 kb inversion clade</taxon>
        <taxon>NPAAA clade</taxon>
        <taxon>Hologalegina</taxon>
        <taxon>IRL clade</taxon>
        <taxon>Trifolieae</taxon>
        <taxon>Trifolium</taxon>
    </lineage>
</organism>
<dbReference type="AlphaFoldDB" id="A0A2K3MPM1"/>
<reference evidence="1 2" key="1">
    <citation type="journal article" date="2014" name="Am. J. Bot.">
        <title>Genome assembly and annotation for red clover (Trifolium pratense; Fabaceae).</title>
        <authorList>
            <person name="Istvanek J."/>
            <person name="Jaros M."/>
            <person name="Krenek A."/>
            <person name="Repkova J."/>
        </authorList>
    </citation>
    <scope>NUCLEOTIDE SEQUENCE [LARGE SCALE GENOMIC DNA]</scope>
    <source>
        <strain evidence="2">cv. Tatra</strain>
        <tissue evidence="1">Young leaves</tissue>
    </source>
</reference>
<gene>
    <name evidence="1" type="ORF">L195_g015896</name>
</gene>
<name>A0A2K3MPM1_TRIPR</name>
<feature type="non-terminal residue" evidence="1">
    <location>
        <position position="58"/>
    </location>
</feature>
<dbReference type="Proteomes" id="UP000236291">
    <property type="component" value="Unassembled WGS sequence"/>
</dbReference>
<proteinExistence type="predicted"/>